<sequence length="361" mass="41195" precursor="true">MKRLFSLLILFYALFSPLLAEESVYESYSKSLFLSIEDTPKKVYVGQVFPIKVKTIVAHTKIDALKTTFSDAKNVEIINANAPWELSQDNTYTNTFYFKINAPTAFLPTLSVTLVQNKTLIESTSLELSTPNIVQLKKDPLFSAVIANTLSINKYKTTTFDAKNIITVLEIEATGANLKDFKLSGIAKSGIDSFSDNGTSQTIYYYAVLPNYQKNFEFTYFDLPSNKFTKISLPLTIENEEVSTQLGLNPKESIFEFYKSIAYALLSFTFFLLLIFYRKWYYLLLSLLFLGLYFLDQNPLNHVKLKAGSSMKILPMERSTVFYTSDALLEVEKLGEREIYIKILLPDGKIGWTERENIIKN</sequence>
<keyword evidence="1" id="KW-0472">Membrane</keyword>
<proteinExistence type="predicted"/>
<keyword evidence="3" id="KW-1185">Reference proteome</keyword>
<accession>D1B2V3</accession>
<gene>
    <name evidence="2" type="ordered locus">Sdel_1405</name>
</gene>
<keyword evidence="1" id="KW-0812">Transmembrane</keyword>
<dbReference type="AlphaFoldDB" id="D1B2V3"/>
<evidence type="ECO:0000256" key="1">
    <source>
        <dbReference type="SAM" id="Phobius"/>
    </source>
</evidence>
<evidence type="ECO:0000313" key="2">
    <source>
        <dbReference type="EMBL" id="ACZ12423.1"/>
    </source>
</evidence>
<dbReference type="STRING" id="525898.Sdel_1405"/>
<dbReference type="Proteomes" id="UP000002222">
    <property type="component" value="Chromosome"/>
</dbReference>
<dbReference type="EMBL" id="CP001816">
    <property type="protein sequence ID" value="ACZ12423.1"/>
    <property type="molecule type" value="Genomic_DNA"/>
</dbReference>
<organism evidence="2 3">
    <name type="scientific">Sulfurospirillum deleyianum (strain ATCC 51133 / DSM 6946 / 5175)</name>
    <dbReference type="NCBI Taxonomy" id="525898"/>
    <lineage>
        <taxon>Bacteria</taxon>
        <taxon>Pseudomonadati</taxon>
        <taxon>Campylobacterota</taxon>
        <taxon>Epsilonproteobacteria</taxon>
        <taxon>Campylobacterales</taxon>
        <taxon>Sulfurospirillaceae</taxon>
        <taxon>Sulfurospirillum</taxon>
    </lineage>
</organism>
<reference evidence="2 3" key="2">
    <citation type="journal article" date="2010" name="Stand. Genomic Sci.">
        <title>Complete genome sequence of Sulfurospirillum deleyianum type strain (5175).</title>
        <authorList>
            <person name="Sikorski J."/>
            <person name="Lapidus A."/>
            <person name="Copeland A."/>
            <person name="Glavina Del Rio T."/>
            <person name="Nolan M."/>
            <person name="Lucas S."/>
            <person name="Chen F."/>
            <person name="Tice H."/>
            <person name="Cheng J.F."/>
            <person name="Saunders E."/>
            <person name="Bruce D."/>
            <person name="Goodwin L."/>
            <person name="Pitluck S."/>
            <person name="Ovchinnikova G."/>
            <person name="Pati A."/>
            <person name="Ivanova N."/>
            <person name="Mavromatis K."/>
            <person name="Chen A."/>
            <person name="Palaniappan K."/>
            <person name="Chain P."/>
            <person name="Land M."/>
            <person name="Hauser L."/>
            <person name="Chang Y.J."/>
            <person name="Jeffries C.D."/>
            <person name="Brettin T."/>
            <person name="Detter J.C."/>
            <person name="Han C."/>
            <person name="Rohde M."/>
            <person name="Lang E."/>
            <person name="Spring S."/>
            <person name="Goker M."/>
            <person name="Bristow J."/>
            <person name="Eisen J.A."/>
            <person name="Markowitz V."/>
            <person name="Hugenholtz P."/>
            <person name="Kyrpides N.C."/>
            <person name="Klenk H.P."/>
        </authorList>
    </citation>
    <scope>NUCLEOTIDE SEQUENCE [LARGE SCALE GENOMIC DNA]</scope>
    <source>
        <strain evidence="3">ATCC 51133 / DSM 6946 / 5175</strain>
    </source>
</reference>
<keyword evidence="1" id="KW-1133">Transmembrane helix</keyword>
<evidence type="ECO:0000313" key="3">
    <source>
        <dbReference type="Proteomes" id="UP000002222"/>
    </source>
</evidence>
<dbReference type="HOGENOM" id="CLU_046111_0_0_7"/>
<dbReference type="OrthoDB" id="5372311at2"/>
<dbReference type="KEGG" id="sdl:Sdel_1405"/>
<dbReference type="eggNOG" id="ENOG5030HQY">
    <property type="taxonomic scope" value="Bacteria"/>
</dbReference>
<protein>
    <submittedName>
        <fullName evidence="2">Putative periplasmic protein</fullName>
    </submittedName>
</protein>
<name>D1B2V3_SULD5</name>
<dbReference type="RefSeq" id="WP_012857174.1">
    <property type="nucleotide sequence ID" value="NC_013512.1"/>
</dbReference>
<feature type="transmembrane region" description="Helical" evidence="1">
    <location>
        <begin position="257"/>
        <end position="275"/>
    </location>
</feature>
<reference evidence="3" key="1">
    <citation type="submission" date="2009-11" db="EMBL/GenBank/DDBJ databases">
        <title>The complete genome of Sulfurospirillum deleyianum DSM 6946.</title>
        <authorList>
            <consortium name="US DOE Joint Genome Institute (JGI-PGF)"/>
            <person name="Lucas S."/>
            <person name="Copeland A."/>
            <person name="Lapidus A."/>
            <person name="Glavina del Rio T."/>
            <person name="Dalin E."/>
            <person name="Tice H."/>
            <person name="Bruce D."/>
            <person name="Goodwin L."/>
            <person name="Pitluck S."/>
            <person name="Kyrpides N."/>
            <person name="Mavromatis K."/>
            <person name="Ivanova N."/>
            <person name="Ovchinnikova G."/>
            <person name="Munk A.C."/>
            <person name="Lu M."/>
            <person name="Brettin T."/>
            <person name="Detter J.C."/>
            <person name="Han C."/>
            <person name="Tapia R."/>
            <person name="Larimer F."/>
            <person name="Land M."/>
            <person name="Hauser L."/>
            <person name="Markowitz V."/>
            <person name="Cheng J.F."/>
            <person name="Hugenholtz P."/>
            <person name="Woyke T."/>
            <person name="Wu D."/>
            <person name="Aumann P."/>
            <person name="Schneider S."/>
            <person name="Lang E."/>
            <person name="Spring S."/>
            <person name="Klenk H.P."/>
            <person name="Eisen J.A."/>
        </authorList>
    </citation>
    <scope>NUCLEOTIDE SEQUENCE [LARGE SCALE GENOMIC DNA]</scope>
    <source>
        <strain evidence="3">ATCC 51133 / DSM 6946 / 5175</strain>
    </source>
</reference>